<dbReference type="Gene3D" id="2.30.30.220">
    <property type="entry name" value="SspB-like"/>
    <property type="match status" value="1"/>
</dbReference>
<dbReference type="Pfam" id="PF04386">
    <property type="entry name" value="SspB"/>
    <property type="match status" value="1"/>
</dbReference>
<sequence>MISNRPYLIRAIYDWVVDNGWTPHLQVDANYPGVVVPTQYVQEGMIVLNASPTAVVGLEIGNEEISFSARFQGEEQGLYFPPEAVLAVFARENGQGMPFPPEPYPEGAEVDEQAESQSTLKAVDDQKSAKKPASASTVKKGSKTAKKRPTLSVVK</sequence>
<dbReference type="InterPro" id="IPR036760">
    <property type="entry name" value="SspB-like_sf"/>
</dbReference>
<feature type="region of interest" description="Disordered" evidence="1">
    <location>
        <begin position="96"/>
        <end position="155"/>
    </location>
</feature>
<dbReference type="EMBL" id="JAGETV010000008">
    <property type="protein sequence ID" value="MBO1927173.1"/>
    <property type="molecule type" value="Genomic_DNA"/>
</dbReference>
<proteinExistence type="predicted"/>
<dbReference type="NCBIfam" id="NF008769">
    <property type="entry name" value="PRK11798.2-5"/>
    <property type="match status" value="1"/>
</dbReference>
<gene>
    <name evidence="2" type="ORF">J3998_06245</name>
</gene>
<dbReference type="PANTHER" id="PTHR37486:SF1">
    <property type="entry name" value="STRINGENT STARVATION PROTEIN B"/>
    <property type="match status" value="1"/>
</dbReference>
<dbReference type="InterPro" id="IPR007481">
    <property type="entry name" value="SspB"/>
</dbReference>
<dbReference type="Proteomes" id="UP000664835">
    <property type="component" value="Unassembled WGS sequence"/>
</dbReference>
<dbReference type="PANTHER" id="PTHR37486">
    <property type="entry name" value="STRINGENT STARVATION PROTEIN B"/>
    <property type="match status" value="1"/>
</dbReference>
<organism evidence="2 3">
    <name type="scientific">Thiomicrorhabdus marina</name>
    <dbReference type="NCBI Taxonomy" id="2818442"/>
    <lineage>
        <taxon>Bacteria</taxon>
        <taxon>Pseudomonadati</taxon>
        <taxon>Pseudomonadota</taxon>
        <taxon>Gammaproteobacteria</taxon>
        <taxon>Thiotrichales</taxon>
        <taxon>Piscirickettsiaceae</taxon>
        <taxon>Thiomicrorhabdus</taxon>
    </lineage>
</organism>
<dbReference type="GO" id="GO:0006508">
    <property type="term" value="P:proteolysis"/>
    <property type="evidence" value="ECO:0007669"/>
    <property type="project" value="UniProtKB-KW"/>
</dbReference>
<evidence type="ECO:0000313" key="3">
    <source>
        <dbReference type="Proteomes" id="UP000664835"/>
    </source>
</evidence>
<dbReference type="RefSeq" id="WP_208148660.1">
    <property type="nucleotide sequence ID" value="NZ_JAGETV010000008.1"/>
</dbReference>
<keyword evidence="3" id="KW-1185">Reference proteome</keyword>
<dbReference type="GO" id="GO:0008233">
    <property type="term" value="F:peptidase activity"/>
    <property type="evidence" value="ECO:0007669"/>
    <property type="project" value="UniProtKB-KW"/>
</dbReference>
<evidence type="ECO:0000256" key="1">
    <source>
        <dbReference type="SAM" id="MobiDB-lite"/>
    </source>
</evidence>
<evidence type="ECO:0000313" key="2">
    <source>
        <dbReference type="EMBL" id="MBO1927173.1"/>
    </source>
</evidence>
<keyword evidence="2" id="KW-0378">Hydrolase</keyword>
<feature type="compositionally biased region" description="Basic residues" evidence="1">
    <location>
        <begin position="140"/>
        <end position="149"/>
    </location>
</feature>
<protein>
    <submittedName>
        <fullName evidence="2">ClpXP protease specificity-enhancing factor</fullName>
    </submittedName>
</protein>
<dbReference type="PIRSF" id="PIRSF005276">
    <property type="entry name" value="SspB"/>
    <property type="match status" value="1"/>
</dbReference>
<dbReference type="SUPFAM" id="SSF101738">
    <property type="entry name" value="SspB-like"/>
    <property type="match status" value="1"/>
</dbReference>
<name>A0ABS3Q501_9GAMM</name>
<comment type="caution">
    <text evidence="2">The sequence shown here is derived from an EMBL/GenBank/DDBJ whole genome shotgun (WGS) entry which is preliminary data.</text>
</comment>
<reference evidence="2 3" key="1">
    <citation type="submission" date="2021-03" db="EMBL/GenBank/DDBJ databases">
        <title>Thiomicrorhabdus sp.nov.,novel sulfur-oxidizing bacteria isolated from coastal sediment.</title>
        <authorList>
            <person name="Liu X."/>
        </authorList>
    </citation>
    <scope>NUCLEOTIDE SEQUENCE [LARGE SCALE GENOMIC DNA]</scope>
    <source>
        <strain evidence="2 3">6S2-11</strain>
    </source>
</reference>
<keyword evidence="2" id="KW-0645">Protease</keyword>
<accession>A0ABS3Q501</accession>